<dbReference type="AlphaFoldDB" id="A0A9P6CND2"/>
<dbReference type="EMBL" id="MU150239">
    <property type="protein sequence ID" value="KAF9466854.1"/>
    <property type="molecule type" value="Genomic_DNA"/>
</dbReference>
<evidence type="ECO:0000313" key="2">
    <source>
        <dbReference type="Proteomes" id="UP000807353"/>
    </source>
</evidence>
<protein>
    <submittedName>
        <fullName evidence="1">Uncharacterized protein</fullName>
    </submittedName>
</protein>
<sequence>MSESPTLELTALVVALIALVIALLQTIQQYVSSATARAKVNRAAIGTWSSKNQYIWSLREWKLRVQYARPKFTVDQAVKRIQNLQEKNDGKIKKELSGYDWVWSVPESSGGERSKVEISVYQLGDESQKPLPIASLTRRQRATIKEIELSMSNLYVPPCKATWHNLMIDLGLHPHKLPGTDLLDADTIASALDAPTMSMPMSELITFGFLLDMQITKFDLHERHIDMIGNLSGSITTRHQEGVGMLVRYSGYDQTDQPFVIDCSSEELDMSVQTTRGWLAIGDSQAQMMCWGYNSVNRVFTTVLERITNDKWEGVEVEDVMDFEDDSAPSWEGRWNQPMTPVVPFLLSFAGNMSVANAFPRRLLEDWTAPERQLASTSASKLLQNTVGFIDTPKDLFKTITDEDFHVFNSHDYKACYQYGCEQGGMRGWLATNFAEFTLRMSKCWVVSETTAQVPVLPHLHPFFRNGTLDAALGAKYNSTLYRNSNDQGEKWKMRANSLLWIQITMFDTWIAHRIESMMGNDTVGDAPVPADLDTATRCKVESGGVEISGWKKSRLSFALPYLERLAEGLNEKGASCMSTSKKRFANPELGWADMPVGTPHDWAVIDAVLTLRAIVMATRYEMMKDSSALLDLQEFDPTVQLA</sequence>
<dbReference type="OrthoDB" id="2993697at2759"/>
<accession>A0A9P6CND2</accession>
<evidence type="ECO:0000313" key="1">
    <source>
        <dbReference type="EMBL" id="KAF9466854.1"/>
    </source>
</evidence>
<gene>
    <name evidence="1" type="ORF">BDZ94DRAFT_1249945</name>
</gene>
<reference evidence="1" key="1">
    <citation type="submission" date="2020-11" db="EMBL/GenBank/DDBJ databases">
        <authorList>
            <consortium name="DOE Joint Genome Institute"/>
            <person name="Ahrendt S."/>
            <person name="Riley R."/>
            <person name="Andreopoulos W."/>
            <person name="Labutti K."/>
            <person name="Pangilinan J."/>
            <person name="Ruiz-Duenas F.J."/>
            <person name="Barrasa J.M."/>
            <person name="Sanchez-Garcia M."/>
            <person name="Camarero S."/>
            <person name="Miyauchi S."/>
            <person name="Serrano A."/>
            <person name="Linde D."/>
            <person name="Babiker R."/>
            <person name="Drula E."/>
            <person name="Ayuso-Fernandez I."/>
            <person name="Pacheco R."/>
            <person name="Padilla G."/>
            <person name="Ferreira P."/>
            <person name="Barriuso J."/>
            <person name="Kellner H."/>
            <person name="Castanera R."/>
            <person name="Alfaro M."/>
            <person name="Ramirez L."/>
            <person name="Pisabarro A.G."/>
            <person name="Kuo A."/>
            <person name="Tritt A."/>
            <person name="Lipzen A."/>
            <person name="He G."/>
            <person name="Yan M."/>
            <person name="Ng V."/>
            <person name="Cullen D."/>
            <person name="Martin F."/>
            <person name="Rosso M.-N."/>
            <person name="Henrissat B."/>
            <person name="Hibbett D."/>
            <person name="Martinez A.T."/>
            <person name="Grigoriev I.V."/>
        </authorList>
    </citation>
    <scope>NUCLEOTIDE SEQUENCE</scope>
    <source>
        <strain evidence="1">CBS 247.69</strain>
    </source>
</reference>
<organism evidence="1 2">
    <name type="scientific">Collybia nuda</name>
    <dbReference type="NCBI Taxonomy" id="64659"/>
    <lineage>
        <taxon>Eukaryota</taxon>
        <taxon>Fungi</taxon>
        <taxon>Dikarya</taxon>
        <taxon>Basidiomycota</taxon>
        <taxon>Agaricomycotina</taxon>
        <taxon>Agaricomycetes</taxon>
        <taxon>Agaricomycetidae</taxon>
        <taxon>Agaricales</taxon>
        <taxon>Tricholomatineae</taxon>
        <taxon>Clitocybaceae</taxon>
        <taxon>Collybia</taxon>
    </lineage>
</organism>
<dbReference type="Proteomes" id="UP000807353">
    <property type="component" value="Unassembled WGS sequence"/>
</dbReference>
<proteinExistence type="predicted"/>
<keyword evidence="2" id="KW-1185">Reference proteome</keyword>
<comment type="caution">
    <text evidence="1">The sequence shown here is derived from an EMBL/GenBank/DDBJ whole genome shotgun (WGS) entry which is preliminary data.</text>
</comment>
<name>A0A9P6CND2_9AGAR</name>